<dbReference type="Pfam" id="PF00330">
    <property type="entry name" value="Aconitase"/>
    <property type="match status" value="1"/>
</dbReference>
<evidence type="ECO:0000259" key="7">
    <source>
        <dbReference type="Pfam" id="PF00330"/>
    </source>
</evidence>
<keyword evidence="4" id="KW-0408">Iron</keyword>
<dbReference type="InterPro" id="IPR011827">
    <property type="entry name" value="LeuD_type2/HacB/DmdB"/>
</dbReference>
<evidence type="ECO:0000256" key="1">
    <source>
        <dbReference type="ARBA" id="ARBA00009869"/>
    </source>
</evidence>
<dbReference type="PANTHER" id="PTHR43345">
    <property type="entry name" value="3-ISOPROPYLMALATE DEHYDRATASE SMALL SUBUNIT 2-RELATED-RELATED"/>
    <property type="match status" value="1"/>
</dbReference>
<feature type="domain" description="Aconitase/3-isopropylmalate dehydratase large subunit alpha/beta/alpha" evidence="7">
    <location>
        <begin position="239"/>
        <end position="362"/>
    </location>
</feature>
<comment type="subunit">
    <text evidence="2">Monomer.</text>
</comment>
<keyword evidence="6" id="KW-0456">Lyase</keyword>
<sequence>MRYSELIKTEPGTEAKLEIDLLVINDDLSSEIVKGLRQKKAFDPSRVLIVADQVAPPNSPEQSGVWHQLMELANEQGIEIQAGRGMTSTFLTDGRLKPGQTAAAANLTVAAAGAVGAYGIQVSQEQLVHAFETGQVTAQAPTAEAVCLTRNLDGAMAADAGLELIRKMGLKKSGCLLTVSGTEDWSLEDRTTLCILLAQTGACPVMTGEAQEGAAEMDLSTVKPMAALSNSYETILPVSDVKPQDVKVVFIGGSAGGSFENIRMVAEALAETKIAYGVRLSVAPASAQVYRRIADAGYLSLILDAGGLVLNQCADPEIQCRVGVNETMVSNDWKNAPGYAGYDSSQVIIASTKTAIRAAMTGKIGEKSLAKEEQKGEKKAIVLEGRCWKFGDDIDTDIIIPTQWVCVPMDEMRHHAFEPLRPGLADQLREGDIIVAGDNFGCGSSREMAAEVIAVNGVRCIIAKSFARIFFRNAINNGILLIECPSLPDEVQEGDVVRVELNRQITCNGKTYPIGKIHENLYEIIADGGLVKNIEKKVKRGLL</sequence>
<evidence type="ECO:0000256" key="3">
    <source>
        <dbReference type="ARBA" id="ARBA00022723"/>
    </source>
</evidence>
<dbReference type="InterPro" id="IPR000573">
    <property type="entry name" value="AconitaseA/IPMdHydase_ssu_swvl"/>
</dbReference>
<organism evidence="9 10">
    <name type="scientific">Candidatus Enterocloster faecavium</name>
    <dbReference type="NCBI Taxonomy" id="2838560"/>
    <lineage>
        <taxon>Bacteria</taxon>
        <taxon>Bacillati</taxon>
        <taxon>Bacillota</taxon>
        <taxon>Clostridia</taxon>
        <taxon>Lachnospirales</taxon>
        <taxon>Lachnospiraceae</taxon>
        <taxon>Enterocloster</taxon>
    </lineage>
</organism>
<dbReference type="InterPro" id="IPR001030">
    <property type="entry name" value="Acoase/IPM_deHydtase_lsu_aba"/>
</dbReference>
<dbReference type="InterPro" id="IPR036008">
    <property type="entry name" value="Aconitase_4Fe-4S_dom"/>
</dbReference>
<evidence type="ECO:0000256" key="5">
    <source>
        <dbReference type="ARBA" id="ARBA00023014"/>
    </source>
</evidence>
<dbReference type="Proteomes" id="UP000886804">
    <property type="component" value="Unassembled WGS sequence"/>
</dbReference>
<keyword evidence="5" id="KW-0411">Iron-sulfur</keyword>
<dbReference type="AlphaFoldDB" id="A0A9D2L6K4"/>
<dbReference type="GO" id="GO:0051536">
    <property type="term" value="F:iron-sulfur cluster binding"/>
    <property type="evidence" value="ECO:0007669"/>
    <property type="project" value="UniProtKB-KW"/>
</dbReference>
<dbReference type="SUPFAM" id="SSF52016">
    <property type="entry name" value="LeuD/IlvD-like"/>
    <property type="match status" value="1"/>
</dbReference>
<evidence type="ECO:0000256" key="6">
    <source>
        <dbReference type="ARBA" id="ARBA00023239"/>
    </source>
</evidence>
<evidence type="ECO:0008006" key="11">
    <source>
        <dbReference type="Google" id="ProtNLM"/>
    </source>
</evidence>
<dbReference type="Gene3D" id="3.20.19.10">
    <property type="entry name" value="Aconitase, domain 4"/>
    <property type="match status" value="1"/>
</dbReference>
<gene>
    <name evidence="9" type="ORF">H9716_03465</name>
</gene>
<feature type="domain" description="Aconitase A/isopropylmalate dehydratase small subunit swivel" evidence="8">
    <location>
        <begin position="430"/>
        <end position="485"/>
    </location>
</feature>
<evidence type="ECO:0000259" key="8">
    <source>
        <dbReference type="Pfam" id="PF00694"/>
    </source>
</evidence>
<evidence type="ECO:0000256" key="2">
    <source>
        <dbReference type="ARBA" id="ARBA00011245"/>
    </source>
</evidence>
<evidence type="ECO:0000256" key="4">
    <source>
        <dbReference type="ARBA" id="ARBA00023004"/>
    </source>
</evidence>
<dbReference type="InterPro" id="IPR015931">
    <property type="entry name" value="Acnase/IPM_dHydase_lsu_aba_1/3"/>
</dbReference>
<dbReference type="NCBIfam" id="TIGR02087">
    <property type="entry name" value="LEUD_arch"/>
    <property type="match status" value="1"/>
</dbReference>
<dbReference type="Gene3D" id="3.30.499.10">
    <property type="entry name" value="Aconitase, domain 3"/>
    <property type="match status" value="2"/>
</dbReference>
<keyword evidence="3" id="KW-0479">Metal-binding</keyword>
<dbReference type="Pfam" id="PF00694">
    <property type="entry name" value="Aconitase_C"/>
    <property type="match status" value="1"/>
</dbReference>
<dbReference type="PANTHER" id="PTHR43345:SF2">
    <property type="entry name" value="3-ISOPROPYLMALATE DEHYDRATASE SMALL SUBUNIT 1"/>
    <property type="match status" value="1"/>
</dbReference>
<protein>
    <recommendedName>
        <fullName evidence="11">3-isopropylmalate dehydratase</fullName>
    </recommendedName>
</protein>
<comment type="caution">
    <text evidence="9">The sequence shown here is derived from an EMBL/GenBank/DDBJ whole genome shotgun (WGS) entry which is preliminary data.</text>
</comment>
<dbReference type="CDD" id="cd01577">
    <property type="entry name" value="IPMI_Swivel"/>
    <property type="match status" value="1"/>
</dbReference>
<reference evidence="9" key="1">
    <citation type="journal article" date="2021" name="PeerJ">
        <title>Extensive microbial diversity within the chicken gut microbiome revealed by metagenomics and culture.</title>
        <authorList>
            <person name="Gilroy R."/>
            <person name="Ravi A."/>
            <person name="Getino M."/>
            <person name="Pursley I."/>
            <person name="Horton D.L."/>
            <person name="Alikhan N.F."/>
            <person name="Baker D."/>
            <person name="Gharbi K."/>
            <person name="Hall N."/>
            <person name="Watson M."/>
            <person name="Adriaenssens E.M."/>
            <person name="Foster-Nyarko E."/>
            <person name="Jarju S."/>
            <person name="Secka A."/>
            <person name="Antonio M."/>
            <person name="Oren A."/>
            <person name="Chaudhuri R.R."/>
            <person name="La Ragione R."/>
            <person name="Hildebrand F."/>
            <person name="Pallen M.J."/>
        </authorList>
    </citation>
    <scope>NUCLEOTIDE SEQUENCE</scope>
    <source>
        <strain evidence="9">CHK188-4685</strain>
    </source>
</reference>
<name>A0A9D2L6K4_9FIRM</name>
<dbReference type="GO" id="GO:0016836">
    <property type="term" value="F:hydro-lyase activity"/>
    <property type="evidence" value="ECO:0007669"/>
    <property type="project" value="InterPro"/>
</dbReference>
<dbReference type="InterPro" id="IPR033940">
    <property type="entry name" value="IPMI_Swivel"/>
</dbReference>
<dbReference type="EMBL" id="DWYS01000044">
    <property type="protein sequence ID" value="HJB06903.1"/>
    <property type="molecule type" value="Genomic_DNA"/>
</dbReference>
<evidence type="ECO:0000313" key="9">
    <source>
        <dbReference type="EMBL" id="HJB06903.1"/>
    </source>
</evidence>
<dbReference type="GO" id="GO:0046872">
    <property type="term" value="F:metal ion binding"/>
    <property type="evidence" value="ECO:0007669"/>
    <property type="project" value="UniProtKB-KW"/>
</dbReference>
<dbReference type="InterPro" id="IPR015928">
    <property type="entry name" value="Aconitase/3IPM_dehydase_swvl"/>
</dbReference>
<accession>A0A9D2L6K4</accession>
<evidence type="ECO:0000313" key="10">
    <source>
        <dbReference type="Proteomes" id="UP000886804"/>
    </source>
</evidence>
<comment type="similarity">
    <text evidence="1">Belongs to the LeuD family. LeuD type 2 subfamily.</text>
</comment>
<reference evidence="9" key="2">
    <citation type="submission" date="2021-04" db="EMBL/GenBank/DDBJ databases">
        <authorList>
            <person name="Gilroy R."/>
        </authorList>
    </citation>
    <scope>NUCLEOTIDE SEQUENCE</scope>
    <source>
        <strain evidence="9">CHK188-4685</strain>
    </source>
</reference>
<dbReference type="InterPro" id="IPR050075">
    <property type="entry name" value="LeuD"/>
</dbReference>
<dbReference type="SUPFAM" id="SSF53732">
    <property type="entry name" value="Aconitase iron-sulfur domain"/>
    <property type="match status" value="1"/>
</dbReference>
<proteinExistence type="inferred from homology"/>